<comment type="caution">
    <text evidence="1">The sequence shown here is derived from an EMBL/GenBank/DDBJ whole genome shotgun (WGS) entry which is preliminary data.</text>
</comment>
<evidence type="ECO:0000313" key="1">
    <source>
        <dbReference type="EMBL" id="KAJ8013567.1"/>
    </source>
</evidence>
<keyword evidence="2" id="KW-1185">Reference proteome</keyword>
<gene>
    <name evidence="1" type="ORF">DPEC_G00031110</name>
</gene>
<sequence length="824" mass="92497">MHPSGALGVAVHAALLVLLAHGMHRSGDGVYHRVTRSFAMGHRLPGYHNLAPTYMIHLYRNYRSNLTWPTDVTDRTSIKQADTVKSVMAKTLSHSHRRWTATFDLYTLLADDQIQAAEVRFRFPRAMAVSNVTVEIYHHHNYPCGLTEQICREHQLVGQLSASSVITSSQHWNVYNLTSPLLNWLHQKRISRPAGTNRLKVTKKGQFHPDPVQIYGSKMDQRLSNRALLVVFSHTGLEEGSQVKASLLHTAEQSKFLSGAEPKNVLRPKRHRSKRGHASGKNGQPTVRGRTEVSRRTNEIDPSLCQKVDMHVDFNLIGWGSWIVFPKKYNAYRCEGTCPSPVGENLNPTNHAYMQSLLKHYHPERVPSACCAPTKMSPLSMLYYESGEMLLRHHEDMILLPSVKSERHSTGIMAEAVANVARRVNATVEEEKDTLDLSNCKLISFPDGVFRILNSVAERIQTVTLSDNEIKGVTGKFFKTFTQLRELDLHNNAITKLPDVVAELEHLTCINLANNKLTVFPERLTEIQSLERINLEGNAITDIPMEKLNAMPVLKCLNLRKKMGYLLSTPMASPVTGSCTRKQTGENRSVDMSFTVEEREKANTMDYRVFLCGASACHSRQEETADMSFVFDWIYRGFSGVLQFLGLYKKSGKLVFLGLDNAGKTTLLHMLKDDRLGQHVPTLHPTSEELTIAGMTFTTFDLGGHVQARRVWKNYLPAINGVVFLVDCADHERLTESKIELDALLADETILAVPVLVLGNKIDRSEAISEGVLRGAFALDGQCTGKGNVSLKELQVRPLEVFMCSVLKKQGYGDGFRWLSQYID</sequence>
<evidence type="ECO:0000313" key="2">
    <source>
        <dbReference type="Proteomes" id="UP001157502"/>
    </source>
</evidence>
<accession>A0ACC2HCI2</accession>
<organism evidence="1 2">
    <name type="scientific">Dallia pectoralis</name>
    <name type="common">Alaska blackfish</name>
    <dbReference type="NCBI Taxonomy" id="75939"/>
    <lineage>
        <taxon>Eukaryota</taxon>
        <taxon>Metazoa</taxon>
        <taxon>Chordata</taxon>
        <taxon>Craniata</taxon>
        <taxon>Vertebrata</taxon>
        <taxon>Euteleostomi</taxon>
        <taxon>Actinopterygii</taxon>
        <taxon>Neopterygii</taxon>
        <taxon>Teleostei</taxon>
        <taxon>Protacanthopterygii</taxon>
        <taxon>Esociformes</taxon>
        <taxon>Umbridae</taxon>
        <taxon>Dallia</taxon>
    </lineage>
</organism>
<protein>
    <submittedName>
        <fullName evidence="1">Uncharacterized protein</fullName>
    </submittedName>
</protein>
<proteinExistence type="predicted"/>
<dbReference type="EMBL" id="CM055730">
    <property type="protein sequence ID" value="KAJ8013567.1"/>
    <property type="molecule type" value="Genomic_DNA"/>
</dbReference>
<name>A0ACC2HCI2_DALPE</name>
<dbReference type="Proteomes" id="UP001157502">
    <property type="component" value="Chromosome 3"/>
</dbReference>
<reference evidence="1" key="1">
    <citation type="submission" date="2021-05" db="EMBL/GenBank/DDBJ databases">
        <authorList>
            <person name="Pan Q."/>
            <person name="Jouanno E."/>
            <person name="Zahm M."/>
            <person name="Klopp C."/>
            <person name="Cabau C."/>
            <person name="Louis A."/>
            <person name="Berthelot C."/>
            <person name="Parey E."/>
            <person name="Roest Crollius H."/>
            <person name="Montfort J."/>
            <person name="Robinson-Rechavi M."/>
            <person name="Bouchez O."/>
            <person name="Lampietro C."/>
            <person name="Lopez Roques C."/>
            <person name="Donnadieu C."/>
            <person name="Postlethwait J."/>
            <person name="Bobe J."/>
            <person name="Dillon D."/>
            <person name="Chandos A."/>
            <person name="von Hippel F."/>
            <person name="Guiguen Y."/>
        </authorList>
    </citation>
    <scope>NUCLEOTIDE SEQUENCE</scope>
    <source>
        <strain evidence="1">YG-Jan2019</strain>
    </source>
</reference>